<sequence>AFMLNFQYSSENIQELSNDSPGPLTPMSRNDCDNDYNFSAHTHLRGAKLHGRDCNMQQVQSPHSQLAPGLGCMDTPTNTDTFLF</sequence>
<proteinExistence type="predicted"/>
<protein>
    <submittedName>
        <fullName evidence="1">Uncharacterized protein</fullName>
    </submittedName>
</protein>
<reference evidence="1" key="1">
    <citation type="submission" date="2014-12" db="EMBL/GenBank/DDBJ databases">
        <title>Insight into the proteome of Arion vulgaris.</title>
        <authorList>
            <person name="Aradska J."/>
            <person name="Bulat T."/>
            <person name="Smidak R."/>
            <person name="Sarate P."/>
            <person name="Gangsoo J."/>
            <person name="Sialana F."/>
            <person name="Bilban M."/>
            <person name="Lubec G."/>
        </authorList>
    </citation>
    <scope>NUCLEOTIDE SEQUENCE</scope>
    <source>
        <tissue evidence="1">Skin</tissue>
    </source>
</reference>
<name>A0A0B6YHG2_9EUPU</name>
<gene>
    <name evidence="1" type="primary">ORF24703</name>
</gene>
<organism evidence="1">
    <name type="scientific">Arion vulgaris</name>
    <dbReference type="NCBI Taxonomy" id="1028688"/>
    <lineage>
        <taxon>Eukaryota</taxon>
        <taxon>Metazoa</taxon>
        <taxon>Spiralia</taxon>
        <taxon>Lophotrochozoa</taxon>
        <taxon>Mollusca</taxon>
        <taxon>Gastropoda</taxon>
        <taxon>Heterobranchia</taxon>
        <taxon>Euthyneura</taxon>
        <taxon>Panpulmonata</taxon>
        <taxon>Eupulmonata</taxon>
        <taxon>Stylommatophora</taxon>
        <taxon>Helicina</taxon>
        <taxon>Arionoidea</taxon>
        <taxon>Arionidae</taxon>
        <taxon>Arion</taxon>
    </lineage>
</organism>
<dbReference type="EMBL" id="HACG01008371">
    <property type="protein sequence ID" value="CEK55236.1"/>
    <property type="molecule type" value="Transcribed_RNA"/>
</dbReference>
<feature type="non-terminal residue" evidence="1">
    <location>
        <position position="84"/>
    </location>
</feature>
<dbReference type="AlphaFoldDB" id="A0A0B6YHG2"/>
<accession>A0A0B6YHG2</accession>
<feature type="non-terminal residue" evidence="1">
    <location>
        <position position="1"/>
    </location>
</feature>
<evidence type="ECO:0000313" key="1">
    <source>
        <dbReference type="EMBL" id="CEK55236.1"/>
    </source>
</evidence>